<evidence type="ECO:0000313" key="3">
    <source>
        <dbReference type="EMBL" id="ADP81794.1"/>
    </source>
</evidence>
<feature type="region of interest" description="Disordered" evidence="1">
    <location>
        <begin position="1"/>
        <end position="40"/>
    </location>
</feature>
<dbReference type="SUPFAM" id="SSF56281">
    <property type="entry name" value="Metallo-hydrolase/oxidoreductase"/>
    <property type="match status" value="1"/>
</dbReference>
<accession>E3J415</accession>
<dbReference type="EMBL" id="CP002299">
    <property type="protein sequence ID" value="ADP81794.1"/>
    <property type="molecule type" value="Genomic_DNA"/>
</dbReference>
<dbReference type="AlphaFoldDB" id="E3J415"/>
<dbReference type="STRING" id="298654.FraEuI1c_3787"/>
<reference evidence="3 4" key="1">
    <citation type="submission" date="2010-10" db="EMBL/GenBank/DDBJ databases">
        <title>Complete sequence of Frankia sp. EuI1c.</title>
        <authorList>
            <consortium name="US DOE Joint Genome Institute"/>
            <person name="Lucas S."/>
            <person name="Copeland A."/>
            <person name="Lapidus A."/>
            <person name="Cheng J.-F."/>
            <person name="Bruce D."/>
            <person name="Goodwin L."/>
            <person name="Pitluck S."/>
            <person name="Chertkov O."/>
            <person name="Detter J.C."/>
            <person name="Han C."/>
            <person name="Tapia R."/>
            <person name="Land M."/>
            <person name="Hauser L."/>
            <person name="Jeffries C."/>
            <person name="Kyrpides N."/>
            <person name="Ivanova N."/>
            <person name="Mikhailova N."/>
            <person name="Beauchemin N."/>
            <person name="Sen A."/>
            <person name="Sur S.A."/>
            <person name="Gtari M."/>
            <person name="Wall L."/>
            <person name="Tisa L."/>
            <person name="Woyke T."/>
        </authorList>
    </citation>
    <scope>NUCLEOTIDE SEQUENCE [LARGE SCALE GENOMIC DNA]</scope>
    <source>
        <strain evidence="4">DSM 45817 / CECT 9037 / EuI1c</strain>
    </source>
</reference>
<dbReference type="InterPro" id="IPR036866">
    <property type="entry name" value="RibonucZ/Hydroxyglut_hydro"/>
</dbReference>
<evidence type="ECO:0000259" key="2">
    <source>
        <dbReference type="SMART" id="SM00849"/>
    </source>
</evidence>
<dbReference type="OrthoDB" id="2971563at2"/>
<dbReference type="PANTHER" id="PTHR46233:SF4">
    <property type="entry name" value="METALLO-BETA-LACTAMASE DOMAIN-CONTAINING PROTEIN"/>
    <property type="match status" value="1"/>
</dbReference>
<proteinExistence type="predicted"/>
<sequence length="269" mass="27695">MCAPGERGADGSAAVSADGSPDARDAASNGAEAAPEAGDSARTVAWARTAHGAQPGGRVRIDHLITSGVFSLDGGRWNVDNNVYLIGDDEECVVLDAPHDAKAIVAAVGDRHLAAILCTHAHDDHVDAALAVAAATGAQIWLHPADRELWDRTHPGRAPDHEIEAGQAFTVGTGADAVTLTALHTPGHTWGSVSLHAPDLNTVFTGDTLFQGGPGATGRSFSDFPTIIDSITSQLLGLPATTTVRTGHGRATTIGAEAPARQSWLDRGH</sequence>
<dbReference type="InterPro" id="IPR051453">
    <property type="entry name" value="MBL_Glyoxalase_II"/>
</dbReference>
<keyword evidence="4" id="KW-1185">Reference proteome</keyword>
<dbReference type="Pfam" id="PF00753">
    <property type="entry name" value="Lactamase_B"/>
    <property type="match status" value="1"/>
</dbReference>
<dbReference type="InterPro" id="IPR001279">
    <property type="entry name" value="Metallo-B-lactamas"/>
</dbReference>
<dbReference type="PANTHER" id="PTHR46233">
    <property type="entry name" value="HYDROXYACYLGLUTATHIONE HYDROLASE GLOC"/>
    <property type="match status" value="1"/>
</dbReference>
<organism evidence="3 4">
    <name type="scientific">Pseudofrankia inefficax (strain DSM 45817 / CECT 9037 / DDB 130130 / EuI1c)</name>
    <name type="common">Frankia inefficax</name>
    <dbReference type="NCBI Taxonomy" id="298654"/>
    <lineage>
        <taxon>Bacteria</taxon>
        <taxon>Bacillati</taxon>
        <taxon>Actinomycetota</taxon>
        <taxon>Actinomycetes</taxon>
        <taxon>Frankiales</taxon>
        <taxon>Frankiaceae</taxon>
        <taxon>Pseudofrankia</taxon>
    </lineage>
</organism>
<dbReference type="HOGENOM" id="CLU_030571_5_4_11"/>
<evidence type="ECO:0000313" key="4">
    <source>
        <dbReference type="Proteomes" id="UP000002484"/>
    </source>
</evidence>
<gene>
    <name evidence="3" type="ordered locus">FraEuI1c_3787</name>
</gene>
<feature type="compositionally biased region" description="Low complexity" evidence="1">
    <location>
        <begin position="10"/>
        <end position="38"/>
    </location>
</feature>
<evidence type="ECO:0000256" key="1">
    <source>
        <dbReference type="SAM" id="MobiDB-lite"/>
    </source>
</evidence>
<dbReference type="Proteomes" id="UP000002484">
    <property type="component" value="Chromosome"/>
</dbReference>
<dbReference type="Gene3D" id="3.60.15.10">
    <property type="entry name" value="Ribonuclease Z/Hydroxyacylglutathione hydrolase-like"/>
    <property type="match status" value="1"/>
</dbReference>
<feature type="domain" description="Metallo-beta-lactamase" evidence="2">
    <location>
        <begin position="80"/>
        <end position="248"/>
    </location>
</feature>
<dbReference type="SMART" id="SM00849">
    <property type="entry name" value="Lactamase_B"/>
    <property type="match status" value="1"/>
</dbReference>
<dbReference type="CDD" id="cd06262">
    <property type="entry name" value="metallo-hydrolase-like_MBL-fold"/>
    <property type="match status" value="1"/>
</dbReference>
<name>E3J415_PSEI1</name>
<dbReference type="InParanoid" id="E3J415"/>
<dbReference type="KEGG" id="fri:FraEuI1c_3787"/>
<protein>
    <submittedName>
        <fullName evidence="3">Beta-lactamase domain protein</fullName>
    </submittedName>
</protein>
<dbReference type="eggNOG" id="COG0491">
    <property type="taxonomic scope" value="Bacteria"/>
</dbReference>